<dbReference type="Proteomes" id="UP000019471">
    <property type="component" value="Unassembled WGS sequence"/>
</dbReference>
<dbReference type="OrthoDB" id="8118055at2759"/>
<evidence type="ECO:0000256" key="4">
    <source>
        <dbReference type="ARBA" id="ARBA00022801"/>
    </source>
</evidence>
<dbReference type="HOGENOM" id="CLU_003818_6_3_1"/>
<evidence type="ECO:0000256" key="6">
    <source>
        <dbReference type="PIRSR" id="PIRSR601382-2"/>
    </source>
</evidence>
<evidence type="ECO:0000313" key="8">
    <source>
        <dbReference type="Proteomes" id="UP000019471"/>
    </source>
</evidence>
<keyword evidence="4" id="KW-0378">Hydrolase</keyword>
<dbReference type="GO" id="GO:0005509">
    <property type="term" value="F:calcium ion binding"/>
    <property type="evidence" value="ECO:0007669"/>
    <property type="project" value="InterPro"/>
</dbReference>
<proteinExistence type="inferred from homology"/>
<evidence type="ECO:0000256" key="2">
    <source>
        <dbReference type="ARBA" id="ARBA00004922"/>
    </source>
</evidence>
<feature type="binding site" evidence="6">
    <location>
        <position position="98"/>
    </location>
    <ligand>
        <name>Ca(2+)</name>
        <dbReference type="ChEBI" id="CHEBI:29108"/>
    </ligand>
</feature>
<dbReference type="PANTHER" id="PTHR11742">
    <property type="entry name" value="MANNOSYL-OLIGOSACCHARIDE ALPHA-1,2-MANNOSIDASE-RELATED"/>
    <property type="match status" value="1"/>
</dbReference>
<evidence type="ECO:0000256" key="3">
    <source>
        <dbReference type="ARBA" id="ARBA00007658"/>
    </source>
</evidence>
<dbReference type="STRING" id="1182543.W9W663"/>
<dbReference type="SUPFAM" id="SSF48225">
    <property type="entry name" value="Seven-hairpin glycosidases"/>
    <property type="match status" value="1"/>
</dbReference>
<accession>W9W663</accession>
<dbReference type="GO" id="GO:0005975">
    <property type="term" value="P:carbohydrate metabolic process"/>
    <property type="evidence" value="ECO:0007669"/>
    <property type="project" value="InterPro"/>
</dbReference>
<gene>
    <name evidence="7" type="ORF">A1O5_11492</name>
</gene>
<keyword evidence="5" id="KW-1015">Disulfide bond</keyword>
<comment type="pathway">
    <text evidence="2">Protein modification; protein glycosylation.</text>
</comment>
<reference evidence="7 8" key="1">
    <citation type="submission" date="2013-03" db="EMBL/GenBank/DDBJ databases">
        <title>The Genome Sequence of Cladophialophora psammophila CBS 110553.</title>
        <authorList>
            <consortium name="The Broad Institute Genomics Platform"/>
            <person name="Cuomo C."/>
            <person name="de Hoog S."/>
            <person name="Gorbushina A."/>
            <person name="Walker B."/>
            <person name="Young S.K."/>
            <person name="Zeng Q."/>
            <person name="Gargeya S."/>
            <person name="Fitzgerald M."/>
            <person name="Haas B."/>
            <person name="Abouelleil A."/>
            <person name="Allen A.W."/>
            <person name="Alvarado L."/>
            <person name="Arachchi H.M."/>
            <person name="Berlin A.M."/>
            <person name="Chapman S.B."/>
            <person name="Gainer-Dewar J."/>
            <person name="Goldberg J."/>
            <person name="Griggs A."/>
            <person name="Gujja S."/>
            <person name="Hansen M."/>
            <person name="Howarth C."/>
            <person name="Imamovic A."/>
            <person name="Ireland A."/>
            <person name="Larimer J."/>
            <person name="McCowan C."/>
            <person name="Murphy C."/>
            <person name="Pearson M."/>
            <person name="Poon T.W."/>
            <person name="Priest M."/>
            <person name="Roberts A."/>
            <person name="Saif S."/>
            <person name="Shea T."/>
            <person name="Sisk P."/>
            <person name="Sykes S."/>
            <person name="Wortman J."/>
            <person name="Nusbaum C."/>
            <person name="Birren B."/>
        </authorList>
    </citation>
    <scope>NUCLEOTIDE SEQUENCE [LARGE SCALE GENOMIC DNA]</scope>
    <source>
        <strain evidence="7 8">CBS 110553</strain>
    </source>
</reference>
<dbReference type="InterPro" id="IPR012341">
    <property type="entry name" value="6hp_glycosidase-like_sf"/>
</dbReference>
<comment type="caution">
    <text evidence="7">The sequence shown here is derived from an EMBL/GenBank/DDBJ whole genome shotgun (WGS) entry which is preliminary data.</text>
</comment>
<dbReference type="InterPro" id="IPR036026">
    <property type="entry name" value="Seven-hairpin_glycosidases"/>
</dbReference>
<sequence length="107" mass="12314">MAGGVMPKIAYFVACPSKVNCDKYYQEKVWRMFGSIDKINQTGFTNAAISDVVATDLDDLPHRDDRMESFWPVETLKYFYLIFSEPDLVTLDEYVVITKAHPLQRPT</sequence>
<keyword evidence="6" id="KW-0106">Calcium</keyword>
<organism evidence="7 8">
    <name type="scientific">Cladophialophora psammophila CBS 110553</name>
    <dbReference type="NCBI Taxonomy" id="1182543"/>
    <lineage>
        <taxon>Eukaryota</taxon>
        <taxon>Fungi</taxon>
        <taxon>Dikarya</taxon>
        <taxon>Ascomycota</taxon>
        <taxon>Pezizomycotina</taxon>
        <taxon>Eurotiomycetes</taxon>
        <taxon>Chaetothyriomycetidae</taxon>
        <taxon>Chaetothyriales</taxon>
        <taxon>Herpotrichiellaceae</taxon>
        <taxon>Cladophialophora</taxon>
    </lineage>
</organism>
<evidence type="ECO:0000313" key="7">
    <source>
        <dbReference type="EMBL" id="EXJ63443.1"/>
    </source>
</evidence>
<protein>
    <submittedName>
        <fullName evidence="7">Uncharacterized protein</fullName>
    </submittedName>
</protein>
<dbReference type="InterPro" id="IPR050749">
    <property type="entry name" value="Glycosyl_Hydrolase_47"/>
</dbReference>
<comment type="similarity">
    <text evidence="3">Belongs to the glycosyl hydrolase 47 family.</text>
</comment>
<name>W9W663_9EURO</name>
<dbReference type="GO" id="GO:0036503">
    <property type="term" value="P:ERAD pathway"/>
    <property type="evidence" value="ECO:0007669"/>
    <property type="project" value="UniProtKB-ARBA"/>
</dbReference>
<dbReference type="InterPro" id="IPR001382">
    <property type="entry name" value="Glyco_hydro_47"/>
</dbReference>
<keyword evidence="6" id="KW-0479">Metal-binding</keyword>
<dbReference type="PANTHER" id="PTHR11742:SF103">
    <property type="entry name" value="ENDOPLASMIC RETICULUM MANNOSIDASE MNL2-RELATED"/>
    <property type="match status" value="1"/>
</dbReference>
<dbReference type="GO" id="GO:0004571">
    <property type="term" value="F:mannosyl-oligosaccharide 1,2-alpha-mannosidase activity"/>
    <property type="evidence" value="ECO:0007669"/>
    <property type="project" value="InterPro"/>
</dbReference>
<dbReference type="Gene3D" id="1.50.10.10">
    <property type="match status" value="1"/>
</dbReference>
<dbReference type="Pfam" id="PF01532">
    <property type="entry name" value="Glyco_hydro_47"/>
    <property type="match status" value="1"/>
</dbReference>
<evidence type="ECO:0000256" key="1">
    <source>
        <dbReference type="ARBA" id="ARBA00001913"/>
    </source>
</evidence>
<dbReference type="GO" id="GO:0016020">
    <property type="term" value="C:membrane"/>
    <property type="evidence" value="ECO:0007669"/>
    <property type="project" value="InterPro"/>
</dbReference>
<dbReference type="AlphaFoldDB" id="W9W663"/>
<dbReference type="GO" id="GO:0005783">
    <property type="term" value="C:endoplasmic reticulum"/>
    <property type="evidence" value="ECO:0007669"/>
    <property type="project" value="TreeGrafter"/>
</dbReference>
<dbReference type="EMBL" id="AMGX01000026">
    <property type="protein sequence ID" value="EXJ63443.1"/>
    <property type="molecule type" value="Genomic_DNA"/>
</dbReference>
<dbReference type="eggNOG" id="KOG2431">
    <property type="taxonomic scope" value="Eukaryota"/>
</dbReference>
<dbReference type="GeneID" id="19196181"/>
<keyword evidence="8" id="KW-1185">Reference proteome</keyword>
<comment type="cofactor">
    <cofactor evidence="1 6">
        <name>Ca(2+)</name>
        <dbReference type="ChEBI" id="CHEBI:29108"/>
    </cofactor>
</comment>
<dbReference type="RefSeq" id="XP_007750254.1">
    <property type="nucleotide sequence ID" value="XM_007752064.1"/>
</dbReference>
<dbReference type="UniPathway" id="UPA00378"/>
<evidence type="ECO:0000256" key="5">
    <source>
        <dbReference type="ARBA" id="ARBA00023157"/>
    </source>
</evidence>